<evidence type="ECO:0000259" key="1">
    <source>
        <dbReference type="Pfam" id="PF05048"/>
    </source>
</evidence>
<dbReference type="Gene3D" id="2.160.20.10">
    <property type="entry name" value="Single-stranded right-handed beta-helix, Pectin lyase-like"/>
    <property type="match status" value="1"/>
</dbReference>
<dbReference type="InterPro" id="IPR011050">
    <property type="entry name" value="Pectin_lyase_fold/virulence"/>
</dbReference>
<feature type="domain" description="Periplasmic copper-binding protein NosD beta helix" evidence="1">
    <location>
        <begin position="255"/>
        <end position="418"/>
    </location>
</feature>
<dbReference type="RefSeq" id="WP_197642287.1">
    <property type="nucleotide sequence ID" value="NZ_JAEACP010000004.1"/>
</dbReference>
<dbReference type="EMBL" id="JBHRSM010000001">
    <property type="protein sequence ID" value="MFC3084584.1"/>
    <property type="molecule type" value="Genomic_DNA"/>
</dbReference>
<sequence>MRLAPPVLAACLLAAPLGAEPDARLHEAITAELAAKADTGRLAALAGELAGGLPSVAPPDPPALAEVAPDVREGEVQVALTQLSILSGGNGHLALQLAQDGRTDVIYLMSGTARLADLEAASGLVGREGEVWHLRRPLVVWPGAALVLAEGEELEMDTAGGAFLLSFGAVRIDGASLRGDGGENPVVKAFRPFLLVTGRGSLHARGASFADLGFQGPTAFRGVAVLTTGLLQSPSSPMVTGSGFERVVSLGFQGADGLVLAGNRLGGAGAVVVRDGRNLVIAGNRIGAGGKGAGLRLSGKLDGVRVAANTIQGAGGNGIQVEGNVRNLDLRGNVVLANAGAGISIGHADCVTVRGNIVAANRTAGLRLSHTGAARVEDNVILSNGSAGVEVRDQSGKGPVLLADNLLARNREGLRAAGLGEVTLSGNDLSDQTPRQFAGDFAPWLGPWLSTGEALVIPAALGATPGAAVPCETE</sequence>
<protein>
    <submittedName>
        <fullName evidence="2">Right-handed parallel beta-helix repeat-containing protein</fullName>
    </submittedName>
</protein>
<dbReference type="InterPro" id="IPR012334">
    <property type="entry name" value="Pectin_lyas_fold"/>
</dbReference>
<organism evidence="2 3">
    <name type="scientific">Tabrizicola soli</name>
    <dbReference type="NCBI Taxonomy" id="2185115"/>
    <lineage>
        <taxon>Bacteria</taxon>
        <taxon>Pseudomonadati</taxon>
        <taxon>Pseudomonadota</taxon>
        <taxon>Alphaproteobacteria</taxon>
        <taxon>Rhodobacterales</taxon>
        <taxon>Paracoccaceae</taxon>
        <taxon>Tabrizicola</taxon>
    </lineage>
</organism>
<dbReference type="Pfam" id="PF05048">
    <property type="entry name" value="NosD"/>
    <property type="match status" value="1"/>
</dbReference>
<dbReference type="SUPFAM" id="SSF51126">
    <property type="entry name" value="Pectin lyase-like"/>
    <property type="match status" value="1"/>
</dbReference>
<dbReference type="SMART" id="SM00710">
    <property type="entry name" value="PbH1"/>
    <property type="match status" value="5"/>
</dbReference>
<keyword evidence="3" id="KW-1185">Reference proteome</keyword>
<reference evidence="3" key="1">
    <citation type="journal article" date="2019" name="Int. J. Syst. Evol. Microbiol.">
        <title>The Global Catalogue of Microorganisms (GCM) 10K type strain sequencing project: providing services to taxonomists for standard genome sequencing and annotation.</title>
        <authorList>
            <consortium name="The Broad Institute Genomics Platform"/>
            <consortium name="The Broad Institute Genome Sequencing Center for Infectious Disease"/>
            <person name="Wu L."/>
            <person name="Ma J."/>
        </authorList>
    </citation>
    <scope>NUCLEOTIDE SEQUENCE [LARGE SCALE GENOMIC DNA]</scope>
    <source>
        <strain evidence="3">KCTC 62102</strain>
    </source>
</reference>
<gene>
    <name evidence="2" type="ORF">ACFOD6_00855</name>
</gene>
<dbReference type="InterPro" id="IPR007742">
    <property type="entry name" value="NosD_dom"/>
</dbReference>
<evidence type="ECO:0000313" key="3">
    <source>
        <dbReference type="Proteomes" id="UP001595445"/>
    </source>
</evidence>
<comment type="caution">
    <text evidence="2">The sequence shown here is derived from an EMBL/GenBank/DDBJ whole genome shotgun (WGS) entry which is preliminary data.</text>
</comment>
<dbReference type="Proteomes" id="UP001595445">
    <property type="component" value="Unassembled WGS sequence"/>
</dbReference>
<proteinExistence type="predicted"/>
<accession>A0ABV7DR29</accession>
<dbReference type="InterPro" id="IPR006626">
    <property type="entry name" value="PbH1"/>
</dbReference>
<name>A0ABV7DR29_9RHOB</name>
<evidence type="ECO:0000313" key="2">
    <source>
        <dbReference type="EMBL" id="MFC3084584.1"/>
    </source>
</evidence>